<dbReference type="RefSeq" id="WP_075276671.1">
    <property type="nucleotide sequence ID" value="NZ_CP016908.1"/>
</dbReference>
<dbReference type="GO" id="GO:0046872">
    <property type="term" value="F:metal ion binding"/>
    <property type="evidence" value="ECO:0007669"/>
    <property type="project" value="UniProtKB-KW"/>
</dbReference>
<evidence type="ECO:0000313" key="7">
    <source>
        <dbReference type="Proteomes" id="UP000185544"/>
    </source>
</evidence>
<dbReference type="InterPro" id="IPR050884">
    <property type="entry name" value="CNP_phosphodiesterase-III"/>
</dbReference>
<dbReference type="Gene3D" id="3.60.21.10">
    <property type="match status" value="1"/>
</dbReference>
<dbReference type="PANTHER" id="PTHR42988">
    <property type="entry name" value="PHOSPHOHYDROLASE"/>
    <property type="match status" value="1"/>
</dbReference>
<dbReference type="Pfam" id="PF00149">
    <property type="entry name" value="Metallophos"/>
    <property type="match status" value="1"/>
</dbReference>
<comment type="similarity">
    <text evidence="4">Belongs to the cyclic nucleotide phosphodiesterase class-III family.</text>
</comment>
<feature type="domain" description="Calcineurin-like phosphoesterase" evidence="5">
    <location>
        <begin position="1"/>
        <end position="235"/>
    </location>
</feature>
<dbReference type="GO" id="GO:0016787">
    <property type="term" value="F:hydrolase activity"/>
    <property type="evidence" value="ECO:0007669"/>
    <property type="project" value="UniProtKB-KW"/>
</dbReference>
<dbReference type="AlphaFoldDB" id="A0A1L6MX18"/>
<proteinExistence type="inferred from homology"/>
<evidence type="ECO:0000259" key="5">
    <source>
        <dbReference type="Pfam" id="PF00149"/>
    </source>
</evidence>
<keyword evidence="2" id="KW-0378">Hydrolase</keyword>
<keyword evidence="7" id="KW-1185">Reference proteome</keyword>
<dbReference type="KEGG" id="pabo:BCY86_04370"/>
<reference evidence="6 7" key="1">
    <citation type="submission" date="2016-08" db="EMBL/GenBank/DDBJ databases">
        <title>Identification and validation of antigenic proteins from Pajaroellobacter abortibovis using de-novo genome sequence assembly and reverse vaccinology.</title>
        <authorList>
            <person name="Welly B.T."/>
            <person name="Miller M.R."/>
            <person name="Stott J.L."/>
            <person name="Blanchard M.T."/>
            <person name="Islas-Trejo A.D."/>
            <person name="O'Rourke S.M."/>
            <person name="Young A.E."/>
            <person name="Medrano J.F."/>
            <person name="Van Eenennaam A.L."/>
        </authorList>
    </citation>
    <scope>NUCLEOTIDE SEQUENCE [LARGE SCALE GENOMIC DNA]</scope>
    <source>
        <strain evidence="6 7">BTF92-0548A/99-0131</strain>
    </source>
</reference>
<evidence type="ECO:0000256" key="1">
    <source>
        <dbReference type="ARBA" id="ARBA00022723"/>
    </source>
</evidence>
<evidence type="ECO:0000256" key="2">
    <source>
        <dbReference type="ARBA" id="ARBA00022801"/>
    </source>
</evidence>
<accession>A0A1L6MX18</accession>
<name>A0A1L6MX18_9BACT</name>
<sequence>MRIAHVSDLHLLPQQKIPFHRLLNKRITGYINLRFRRKRAHRLVLLEATLQALKTASPDHLVITGDLTNLALESEFEHAYQFLQSHLALNPDQISIVPGNHDSYTRRSFQEKRFFHYFKEYLHSDSPLQLHPISHPFPFLHLRQGIAFIGLSSAVACPPLIAKGRIGNRQLEAMSLLLQQKEVQKRIPVLLLHHPPYPPPQPTKAWLAGLEDANKLMSRLDRVAHGIILHGHLHSRQHQIHPTQTGLLHVLGTTSASLDHPDDKKRAGFNMYELSEEGTIKKIETYILQQNPTLFHVKPLLPGAFS</sequence>
<organism evidence="6 7">
    <name type="scientific">Pajaroellobacter abortibovis</name>
    <dbReference type="NCBI Taxonomy" id="1882918"/>
    <lineage>
        <taxon>Bacteria</taxon>
        <taxon>Pseudomonadati</taxon>
        <taxon>Myxococcota</taxon>
        <taxon>Polyangia</taxon>
        <taxon>Polyangiales</taxon>
        <taxon>Polyangiaceae</taxon>
    </lineage>
</organism>
<keyword evidence="1" id="KW-0479">Metal-binding</keyword>
<dbReference type="STRING" id="1882918.BCY86_04370"/>
<dbReference type="PANTHER" id="PTHR42988:SF2">
    <property type="entry name" value="CYCLIC NUCLEOTIDE PHOSPHODIESTERASE CBUA0032-RELATED"/>
    <property type="match status" value="1"/>
</dbReference>
<keyword evidence="3" id="KW-0408">Iron</keyword>
<dbReference type="InterPro" id="IPR004843">
    <property type="entry name" value="Calcineurin-like_PHP"/>
</dbReference>
<evidence type="ECO:0000256" key="4">
    <source>
        <dbReference type="ARBA" id="ARBA00025742"/>
    </source>
</evidence>
<evidence type="ECO:0000313" key="6">
    <source>
        <dbReference type="EMBL" id="APS00005.1"/>
    </source>
</evidence>
<evidence type="ECO:0000256" key="3">
    <source>
        <dbReference type="ARBA" id="ARBA00023004"/>
    </source>
</evidence>
<dbReference type="InterPro" id="IPR029052">
    <property type="entry name" value="Metallo-depent_PP-like"/>
</dbReference>
<gene>
    <name evidence="6" type="ORF">BCY86_04370</name>
</gene>
<dbReference type="EMBL" id="CP016908">
    <property type="protein sequence ID" value="APS00005.1"/>
    <property type="molecule type" value="Genomic_DNA"/>
</dbReference>
<dbReference type="SUPFAM" id="SSF56300">
    <property type="entry name" value="Metallo-dependent phosphatases"/>
    <property type="match status" value="1"/>
</dbReference>
<dbReference type="Proteomes" id="UP000185544">
    <property type="component" value="Chromosome"/>
</dbReference>
<protein>
    <recommendedName>
        <fullName evidence="5">Calcineurin-like phosphoesterase domain-containing protein</fullName>
    </recommendedName>
</protein>